<dbReference type="SUPFAM" id="SSF51735">
    <property type="entry name" value="NAD(P)-binding Rossmann-fold domains"/>
    <property type="match status" value="1"/>
</dbReference>
<dbReference type="Gene3D" id="3.40.50.720">
    <property type="entry name" value="NAD(P)-binding Rossmann-like Domain"/>
    <property type="match status" value="1"/>
</dbReference>
<dbReference type="AlphaFoldDB" id="A0A2S7KZA4"/>
<dbReference type="EMBL" id="MQUA01000013">
    <property type="protein sequence ID" value="PQB07818.1"/>
    <property type="molecule type" value="Genomic_DNA"/>
</dbReference>
<dbReference type="InterPro" id="IPR003869">
    <property type="entry name" value="Polysac_CapD-like"/>
</dbReference>
<dbReference type="Gene3D" id="3.90.25.40">
    <property type="match status" value="1"/>
</dbReference>
<accession>A0A2S7KZA4</accession>
<feature type="domain" description="Polysaccharide biosynthesis protein CapD-like" evidence="2">
    <location>
        <begin position="39"/>
        <end position="339"/>
    </location>
</feature>
<name>A0A2S7KZA4_9FLAO</name>
<protein>
    <recommendedName>
        <fullName evidence="2">Polysaccharide biosynthesis protein CapD-like domain-containing protein</fullName>
    </recommendedName>
</protein>
<keyword evidence="4" id="KW-1185">Reference proteome</keyword>
<reference evidence="3 4" key="1">
    <citation type="submission" date="2016-11" db="EMBL/GenBank/DDBJ databases">
        <title>Trade-off between light-utilization and light-protection in marine flavobacteria.</title>
        <authorList>
            <person name="Kumagai Y."/>
        </authorList>
    </citation>
    <scope>NUCLEOTIDE SEQUENCE [LARGE SCALE GENOMIC DNA]</scope>
    <source>
        <strain evidence="3 4">ATCC 700397</strain>
    </source>
</reference>
<dbReference type="InterPro" id="IPR036291">
    <property type="entry name" value="NAD(P)-bd_dom_sf"/>
</dbReference>
<sequence>MNISKLLSTRVRNIKENPFIHDLITQSEFLNSKINKKKILIIGGAGTIGSSYIQQILKYKPSKITVVDINENGLTELTRDLRSSNLLDYNPEYITYPVNLLSNTFDKIFNSDTWDVVSNFSAHKHVRSEKDKISVEALIKNNVFGAIKLLNLSEGNPPNYFFSVSTDKAANPVNIMGASKSLMEKLILSKKNNFRVSTARFANVAFSNGSLLDGFIYRLNKKQPLSCPSDIKRFFVTPEQSGQICLLATFLGDSGNIFFPKLDFHKDQIYFKDIALDYLKEEGLEPIYMNSEKEAKEYDIVNNSGQYPIYFFKTDTSGEKTYEEFYTEEEDYNIKKYDSLGFINTPEVKISFQQVEDDFEAVFSDLDSVKLDIVKVINKYVPDFMHIETGKHLDQKM</sequence>
<organism evidence="3 4">
    <name type="scientific">Polaribacter filamentus</name>
    <dbReference type="NCBI Taxonomy" id="53483"/>
    <lineage>
        <taxon>Bacteria</taxon>
        <taxon>Pseudomonadati</taxon>
        <taxon>Bacteroidota</taxon>
        <taxon>Flavobacteriia</taxon>
        <taxon>Flavobacteriales</taxon>
        <taxon>Flavobacteriaceae</taxon>
    </lineage>
</organism>
<dbReference type="PANTHER" id="PTHR43318:SF1">
    <property type="entry name" value="POLYSACCHARIDE BIOSYNTHESIS PROTEIN EPSC-RELATED"/>
    <property type="match status" value="1"/>
</dbReference>
<dbReference type="OrthoDB" id="9803111at2"/>
<gene>
    <name evidence="3" type="ORF">BST83_12140</name>
</gene>
<evidence type="ECO:0000259" key="2">
    <source>
        <dbReference type="Pfam" id="PF02719"/>
    </source>
</evidence>
<evidence type="ECO:0000313" key="4">
    <source>
        <dbReference type="Proteomes" id="UP000239522"/>
    </source>
</evidence>
<dbReference type="Proteomes" id="UP000239522">
    <property type="component" value="Unassembled WGS sequence"/>
</dbReference>
<dbReference type="InterPro" id="IPR051203">
    <property type="entry name" value="Polysaccharide_Synthase-Rel"/>
</dbReference>
<comment type="similarity">
    <text evidence="1">Belongs to the polysaccharide synthase family.</text>
</comment>
<dbReference type="RefSeq" id="WP_104810022.1">
    <property type="nucleotide sequence ID" value="NZ_MQUA01000013.1"/>
</dbReference>
<evidence type="ECO:0000256" key="1">
    <source>
        <dbReference type="ARBA" id="ARBA00007430"/>
    </source>
</evidence>
<comment type="caution">
    <text evidence="3">The sequence shown here is derived from an EMBL/GenBank/DDBJ whole genome shotgun (WGS) entry which is preliminary data.</text>
</comment>
<evidence type="ECO:0000313" key="3">
    <source>
        <dbReference type="EMBL" id="PQB07818.1"/>
    </source>
</evidence>
<proteinExistence type="inferred from homology"/>
<dbReference type="Pfam" id="PF02719">
    <property type="entry name" value="Polysacc_synt_2"/>
    <property type="match status" value="1"/>
</dbReference>
<dbReference type="PANTHER" id="PTHR43318">
    <property type="entry name" value="UDP-N-ACETYLGLUCOSAMINE 4,6-DEHYDRATASE"/>
    <property type="match status" value="1"/>
</dbReference>